<keyword evidence="3" id="KW-1185">Reference proteome</keyword>
<evidence type="ECO:0000256" key="1">
    <source>
        <dbReference type="SAM" id="SignalP"/>
    </source>
</evidence>
<dbReference type="Proteomes" id="UP001497472">
    <property type="component" value="Unassembled WGS sequence"/>
</dbReference>
<reference evidence="2 3" key="1">
    <citation type="submission" date="2023-11" db="EMBL/GenBank/DDBJ databases">
        <authorList>
            <person name="Okamura Y."/>
        </authorList>
    </citation>
    <scope>NUCLEOTIDE SEQUENCE [LARGE SCALE GENOMIC DNA]</scope>
</reference>
<dbReference type="EMBL" id="CAVLEF010000007">
    <property type="protein sequence ID" value="CAK1546166.1"/>
    <property type="molecule type" value="Genomic_DNA"/>
</dbReference>
<protein>
    <submittedName>
        <fullName evidence="2">Uncharacterized protein</fullName>
    </submittedName>
</protein>
<sequence length="299" mass="33807">MKESIKSTFHCLGVLASFSIILSVQIQAKFIHEANITDIRPTDSNQMMHATAPQGQRHFICQTRMKRQLLPPILSPLRSRLRHPRLRLPPRRPIILPIITTAISDGIRTYPQYLQEIPLALGETLVGSMRDAAPHISETIKDLTPGLMEIMNTIPESETLHPLQKMVKKIPTMIHDTVQAAINHEHSDQLHLTPQIPLQTETITSSSKRPSTALKETFQDAKDTITSQIEVAKQKAQYYYQNLLSDYKDLSPKKQNSYKQRTKKIMQQSNGISPALGESLTSIAKIPQTIKKAVEQMKQ</sequence>
<name>A0AAV1JAZ9_9NEOP</name>
<keyword evidence="1" id="KW-0732">Signal</keyword>
<organism evidence="2 3">
    <name type="scientific">Leptosia nina</name>
    <dbReference type="NCBI Taxonomy" id="320188"/>
    <lineage>
        <taxon>Eukaryota</taxon>
        <taxon>Metazoa</taxon>
        <taxon>Ecdysozoa</taxon>
        <taxon>Arthropoda</taxon>
        <taxon>Hexapoda</taxon>
        <taxon>Insecta</taxon>
        <taxon>Pterygota</taxon>
        <taxon>Neoptera</taxon>
        <taxon>Endopterygota</taxon>
        <taxon>Lepidoptera</taxon>
        <taxon>Glossata</taxon>
        <taxon>Ditrysia</taxon>
        <taxon>Papilionoidea</taxon>
        <taxon>Pieridae</taxon>
        <taxon>Pierinae</taxon>
        <taxon>Leptosia</taxon>
    </lineage>
</organism>
<accession>A0AAV1JAZ9</accession>
<comment type="caution">
    <text evidence="2">The sequence shown here is derived from an EMBL/GenBank/DDBJ whole genome shotgun (WGS) entry which is preliminary data.</text>
</comment>
<feature type="signal peptide" evidence="1">
    <location>
        <begin position="1"/>
        <end position="28"/>
    </location>
</feature>
<evidence type="ECO:0000313" key="2">
    <source>
        <dbReference type="EMBL" id="CAK1546166.1"/>
    </source>
</evidence>
<dbReference type="AlphaFoldDB" id="A0AAV1JAZ9"/>
<proteinExistence type="predicted"/>
<evidence type="ECO:0000313" key="3">
    <source>
        <dbReference type="Proteomes" id="UP001497472"/>
    </source>
</evidence>
<feature type="chain" id="PRO_5043651231" evidence="1">
    <location>
        <begin position="29"/>
        <end position="299"/>
    </location>
</feature>
<gene>
    <name evidence="2" type="ORF">LNINA_LOCUS5763</name>
</gene>